<reference evidence="1 2" key="1">
    <citation type="journal article" date="2015" name="Nat. Commun.">
        <title>Lucilia cuprina genome unlocks parasitic fly biology to underpin future interventions.</title>
        <authorList>
            <person name="Anstead C.A."/>
            <person name="Korhonen P.K."/>
            <person name="Young N.D."/>
            <person name="Hall R.S."/>
            <person name="Jex A.R."/>
            <person name="Murali S.C."/>
            <person name="Hughes D.S."/>
            <person name="Lee S.F."/>
            <person name="Perry T."/>
            <person name="Stroehlein A.J."/>
            <person name="Ansell B.R."/>
            <person name="Breugelmans B."/>
            <person name="Hofmann A."/>
            <person name="Qu J."/>
            <person name="Dugan S."/>
            <person name="Lee S.L."/>
            <person name="Chao H."/>
            <person name="Dinh H."/>
            <person name="Han Y."/>
            <person name="Doddapaneni H.V."/>
            <person name="Worley K.C."/>
            <person name="Muzny D.M."/>
            <person name="Ioannidis P."/>
            <person name="Waterhouse R.M."/>
            <person name="Zdobnov E.M."/>
            <person name="James P.J."/>
            <person name="Bagnall N.H."/>
            <person name="Kotze A.C."/>
            <person name="Gibbs R.A."/>
            <person name="Richards S."/>
            <person name="Batterham P."/>
            <person name="Gasser R.B."/>
        </authorList>
    </citation>
    <scope>NUCLEOTIDE SEQUENCE [LARGE SCALE GENOMIC DNA]</scope>
    <source>
        <strain evidence="1 2">LS</strain>
        <tissue evidence="1">Full body</tissue>
    </source>
</reference>
<dbReference type="EMBL" id="JRES01000409">
    <property type="protein sequence ID" value="KNC31573.1"/>
    <property type="molecule type" value="Genomic_DNA"/>
</dbReference>
<proteinExistence type="predicted"/>
<dbReference type="Proteomes" id="UP000037069">
    <property type="component" value="Unassembled WGS sequence"/>
</dbReference>
<organism evidence="1 2">
    <name type="scientific">Lucilia cuprina</name>
    <name type="common">Green bottle fly</name>
    <name type="synonym">Australian sheep blowfly</name>
    <dbReference type="NCBI Taxonomy" id="7375"/>
    <lineage>
        <taxon>Eukaryota</taxon>
        <taxon>Metazoa</taxon>
        <taxon>Ecdysozoa</taxon>
        <taxon>Arthropoda</taxon>
        <taxon>Hexapoda</taxon>
        <taxon>Insecta</taxon>
        <taxon>Pterygota</taxon>
        <taxon>Neoptera</taxon>
        <taxon>Endopterygota</taxon>
        <taxon>Diptera</taxon>
        <taxon>Brachycera</taxon>
        <taxon>Muscomorpha</taxon>
        <taxon>Oestroidea</taxon>
        <taxon>Calliphoridae</taxon>
        <taxon>Luciliinae</taxon>
        <taxon>Lucilia</taxon>
    </lineage>
</organism>
<accession>A0A0L0CGM8</accession>
<name>A0A0L0CGM8_LUCCU</name>
<keyword evidence="2" id="KW-1185">Reference proteome</keyword>
<gene>
    <name evidence="1" type="ORF">FF38_12843</name>
</gene>
<protein>
    <submittedName>
        <fullName evidence="1">Uncharacterized protein</fullName>
    </submittedName>
</protein>
<dbReference type="AlphaFoldDB" id="A0A0L0CGM8"/>
<comment type="caution">
    <text evidence="1">The sequence shown here is derived from an EMBL/GenBank/DDBJ whole genome shotgun (WGS) entry which is preliminary data.</text>
</comment>
<evidence type="ECO:0000313" key="1">
    <source>
        <dbReference type="EMBL" id="KNC31573.1"/>
    </source>
</evidence>
<evidence type="ECO:0000313" key="2">
    <source>
        <dbReference type="Proteomes" id="UP000037069"/>
    </source>
</evidence>
<sequence length="216" mass="25716">MELPICTYVRNKYNSEKKTLIIFPHNETYTVVRHHHHPRSRCRRRICRFTQQPFLFINKRFQLNDIERKEQNNSNNCKLKLNSENFNTFNTDHLSDISYYLQVMALAVLFMNKGCKLKLEKDEGGWLCFKQQKTYFATNKFSATSSKQVQPMMCCYGCLSSMSTTYLTTARNYNLLTCSPASQSYSSKHPKQYRKQENYFVRRVVVSEYHKPQQQH</sequence>